<evidence type="ECO:0000259" key="1">
    <source>
        <dbReference type="Pfam" id="PF03447"/>
    </source>
</evidence>
<dbReference type="GO" id="GO:0050661">
    <property type="term" value="F:NADP binding"/>
    <property type="evidence" value="ECO:0007669"/>
    <property type="project" value="InterPro"/>
</dbReference>
<dbReference type="InterPro" id="IPR048423">
    <property type="entry name" value="DRL_cat"/>
</dbReference>
<dbReference type="AlphaFoldDB" id="A0A3N4NQH0"/>
<dbReference type="PANTHER" id="PTHR37850:SF1">
    <property type="entry name" value="SAF DOMAIN PROTEIN"/>
    <property type="match status" value="1"/>
</dbReference>
<dbReference type="EMBL" id="RPFJ01000018">
    <property type="protein sequence ID" value="RPD94360.1"/>
    <property type="molecule type" value="Genomic_DNA"/>
</dbReference>
<organism evidence="3 4">
    <name type="scientific">Aureibaculum marinum</name>
    <dbReference type="NCBI Taxonomy" id="2487930"/>
    <lineage>
        <taxon>Bacteria</taxon>
        <taxon>Pseudomonadati</taxon>
        <taxon>Bacteroidota</taxon>
        <taxon>Flavobacteriia</taxon>
        <taxon>Flavobacteriales</taxon>
        <taxon>Flavobacteriaceae</taxon>
        <taxon>Aureibaculum</taxon>
    </lineage>
</organism>
<protein>
    <submittedName>
        <fullName evidence="3">NAD(P)-dependent oxidoreductase</fullName>
    </submittedName>
</protein>
<evidence type="ECO:0000313" key="3">
    <source>
        <dbReference type="EMBL" id="RPD94360.1"/>
    </source>
</evidence>
<accession>A0A3N4NQH0</accession>
<gene>
    <name evidence="3" type="ORF">EGM88_12335</name>
</gene>
<proteinExistence type="predicted"/>
<feature type="domain" description="Oxidoreductase DRL-like catalytic" evidence="2">
    <location>
        <begin position="158"/>
        <end position="320"/>
    </location>
</feature>
<dbReference type="Pfam" id="PF03447">
    <property type="entry name" value="NAD_binding_3"/>
    <property type="match status" value="1"/>
</dbReference>
<dbReference type="OrthoDB" id="9777844at2"/>
<dbReference type="SUPFAM" id="SSF51735">
    <property type="entry name" value="NAD(P)-binding Rossmann-fold domains"/>
    <property type="match status" value="1"/>
</dbReference>
<dbReference type="RefSeq" id="WP_123898665.1">
    <property type="nucleotide sequence ID" value="NZ_RPFJ01000018.1"/>
</dbReference>
<dbReference type="GO" id="GO:0016491">
    <property type="term" value="F:oxidoreductase activity"/>
    <property type="evidence" value="ECO:0007669"/>
    <property type="project" value="InterPro"/>
</dbReference>
<evidence type="ECO:0000259" key="2">
    <source>
        <dbReference type="Pfam" id="PF21135"/>
    </source>
</evidence>
<keyword evidence="4" id="KW-1185">Reference proteome</keyword>
<dbReference type="InterPro" id="IPR036291">
    <property type="entry name" value="NAD(P)-bd_dom_sf"/>
</dbReference>
<dbReference type="Proteomes" id="UP000270856">
    <property type="component" value="Unassembled WGS sequence"/>
</dbReference>
<dbReference type="CDD" id="cd11616">
    <property type="entry name" value="SAF_DH_OX_like"/>
    <property type="match status" value="1"/>
</dbReference>
<dbReference type="PANTHER" id="PTHR37850">
    <property type="entry name" value="STRU PROTEIN"/>
    <property type="match status" value="1"/>
</dbReference>
<comment type="caution">
    <text evidence="3">The sequence shown here is derived from an EMBL/GenBank/DDBJ whole genome shotgun (WGS) entry which is preliminary data.</text>
</comment>
<evidence type="ECO:0000313" key="4">
    <source>
        <dbReference type="Proteomes" id="UP000270856"/>
    </source>
</evidence>
<name>A0A3N4NQH0_9FLAO</name>
<feature type="domain" description="Aspartate/homoserine dehydrogenase NAD-binding" evidence="1">
    <location>
        <begin position="24"/>
        <end position="155"/>
    </location>
</feature>
<dbReference type="InterPro" id="IPR005106">
    <property type="entry name" value="Asp/hSer_DH_NAD-bd"/>
</dbReference>
<dbReference type="Gene3D" id="3.40.50.720">
    <property type="entry name" value="NAD(P)-binding Rossmann-like Domain"/>
    <property type="match status" value="1"/>
</dbReference>
<dbReference type="Pfam" id="PF21135">
    <property type="entry name" value="DRL_cat"/>
    <property type="match status" value="1"/>
</dbReference>
<sequence length="428" mass="47550">MIIIDTALNRRAKENNPIKVGIVGSGEMAKGLLNQIEKFTPGMKVVGHFNRSLERPKRVYKDLNLDYRIVETSNEFDKAFNEKTIAVTQNLELLLKTEHVDIIVDMTGSIEFSAQLTLDCISNKKDILTFNAELDATLGPILKHKADKAGVKYSVAEGDQPGCTMNLYRFVKQIGLTPLVCGNVKGMLDEYRTPKTQENFAASWDMSPYMATNFADGTKVSLEQACIANATGMKVAKRGMLGFKSTDHIDNLTGLYDLNQLKELGGIVDFTVGAKPGPGVFVYASSDGDPFTEKYLKYGKLGDGPLYSFYIPYHLLFFEIPISIARMVDFDDIIIAPKAGPMVDVISIAKTNLKKGETLDRMGGFKTYGVCENHEITKKENLLPIGLANKCLLTKDIKKDEPISYNDVILPENRLGNFLKKEQDLLFN</sequence>
<reference evidence="3 4" key="1">
    <citation type="submission" date="2018-11" db="EMBL/GenBank/DDBJ databases">
        <title>Aureibaculum marinum gen. nov., sp. nov., a member of the family Flavobacteriaceae isolated from the Bohai Sea.</title>
        <authorList>
            <person name="Ji X."/>
        </authorList>
    </citation>
    <scope>NUCLEOTIDE SEQUENCE [LARGE SCALE GENOMIC DNA]</scope>
    <source>
        <strain evidence="3 4">BH-SD17</strain>
    </source>
</reference>